<keyword evidence="2" id="KW-1185">Reference proteome</keyword>
<dbReference type="AlphaFoldDB" id="A0AAV3R506"/>
<evidence type="ECO:0000313" key="2">
    <source>
        <dbReference type="Proteomes" id="UP001454036"/>
    </source>
</evidence>
<organism evidence="1 2">
    <name type="scientific">Lithospermum erythrorhizon</name>
    <name type="common">Purple gromwell</name>
    <name type="synonym">Lithospermum officinale var. erythrorhizon</name>
    <dbReference type="NCBI Taxonomy" id="34254"/>
    <lineage>
        <taxon>Eukaryota</taxon>
        <taxon>Viridiplantae</taxon>
        <taxon>Streptophyta</taxon>
        <taxon>Embryophyta</taxon>
        <taxon>Tracheophyta</taxon>
        <taxon>Spermatophyta</taxon>
        <taxon>Magnoliopsida</taxon>
        <taxon>eudicotyledons</taxon>
        <taxon>Gunneridae</taxon>
        <taxon>Pentapetalae</taxon>
        <taxon>asterids</taxon>
        <taxon>lamiids</taxon>
        <taxon>Boraginales</taxon>
        <taxon>Boraginaceae</taxon>
        <taxon>Boraginoideae</taxon>
        <taxon>Lithospermeae</taxon>
        <taxon>Lithospermum</taxon>
    </lineage>
</organism>
<comment type="caution">
    <text evidence="1">The sequence shown here is derived from an EMBL/GenBank/DDBJ whole genome shotgun (WGS) entry which is preliminary data.</text>
</comment>
<sequence>MRILSDYEEASGKKINLGKCSGKYLGLPSTIEKTLWVNGDGDKGIHWKAYDKLCDDKEHRGLGFKDLECMNLELLAKKGWRVATREASLLYKLLKGRYFRRLSFLHAKLGVNPSYEWRSLLEGCRVLQGGV</sequence>
<gene>
    <name evidence="1" type="ORF">LIER_41068</name>
</gene>
<name>A0AAV3R506_LITER</name>
<reference evidence="1 2" key="1">
    <citation type="submission" date="2024-01" db="EMBL/GenBank/DDBJ databases">
        <title>The complete chloroplast genome sequence of Lithospermum erythrorhizon: insights into the phylogenetic relationship among Boraginaceae species and the maternal lineages of purple gromwells.</title>
        <authorList>
            <person name="Okada T."/>
            <person name="Watanabe K."/>
        </authorList>
    </citation>
    <scope>NUCLEOTIDE SEQUENCE [LARGE SCALE GENOMIC DNA]</scope>
</reference>
<evidence type="ECO:0000313" key="1">
    <source>
        <dbReference type="EMBL" id="GAA0171038.1"/>
    </source>
</evidence>
<dbReference type="Proteomes" id="UP001454036">
    <property type="component" value="Unassembled WGS sequence"/>
</dbReference>
<proteinExistence type="predicted"/>
<dbReference type="EMBL" id="BAABME010024861">
    <property type="protein sequence ID" value="GAA0171038.1"/>
    <property type="molecule type" value="Genomic_DNA"/>
</dbReference>
<protein>
    <submittedName>
        <fullName evidence="1">Uncharacterized protein</fullName>
    </submittedName>
</protein>
<accession>A0AAV3R506</accession>